<dbReference type="EMBL" id="KZ819788">
    <property type="protein sequence ID" value="PWN52259.1"/>
    <property type="molecule type" value="Genomic_DNA"/>
</dbReference>
<gene>
    <name evidence="1" type="ORF">IE53DRAFT_385343</name>
</gene>
<keyword evidence="2" id="KW-1185">Reference proteome</keyword>
<reference evidence="1 2" key="1">
    <citation type="journal article" date="2018" name="Mol. Biol. Evol.">
        <title>Broad Genomic Sampling Reveals a Smut Pathogenic Ancestry of the Fungal Clade Ustilaginomycotina.</title>
        <authorList>
            <person name="Kijpornyongpan T."/>
            <person name="Mondo S.J."/>
            <person name="Barry K."/>
            <person name="Sandor L."/>
            <person name="Lee J."/>
            <person name="Lipzen A."/>
            <person name="Pangilinan J."/>
            <person name="LaButti K."/>
            <person name="Hainaut M."/>
            <person name="Henrissat B."/>
            <person name="Grigoriev I.V."/>
            <person name="Spatafora J.W."/>
            <person name="Aime M.C."/>
        </authorList>
    </citation>
    <scope>NUCLEOTIDE SEQUENCE [LARGE SCALE GENOMIC DNA]</scope>
    <source>
        <strain evidence="1 2">SA 807</strain>
    </source>
</reference>
<protein>
    <submittedName>
        <fullName evidence="1">Uncharacterized protein</fullName>
    </submittedName>
</protein>
<evidence type="ECO:0000313" key="2">
    <source>
        <dbReference type="Proteomes" id="UP000245626"/>
    </source>
</evidence>
<evidence type="ECO:0000313" key="1">
    <source>
        <dbReference type="EMBL" id="PWN52259.1"/>
    </source>
</evidence>
<sequence length="77" mass="8602">MKPCLALPCLALPCLALPRLASPSFLSLSFSNFLSLPVKLRSNLFSFFFLSHSGNRFPSDSSKRERERERCSPPSTP</sequence>
<dbReference type="Proteomes" id="UP000245626">
    <property type="component" value="Unassembled WGS sequence"/>
</dbReference>
<organism evidence="1 2">
    <name type="scientific">Violaceomyces palustris</name>
    <dbReference type="NCBI Taxonomy" id="1673888"/>
    <lineage>
        <taxon>Eukaryota</taxon>
        <taxon>Fungi</taxon>
        <taxon>Dikarya</taxon>
        <taxon>Basidiomycota</taxon>
        <taxon>Ustilaginomycotina</taxon>
        <taxon>Ustilaginomycetes</taxon>
        <taxon>Violaceomycetales</taxon>
        <taxon>Violaceomycetaceae</taxon>
        <taxon>Violaceomyces</taxon>
    </lineage>
</organism>
<name>A0ACD0P2F0_9BASI</name>
<proteinExistence type="predicted"/>
<accession>A0ACD0P2F0</accession>